<dbReference type="GO" id="GO:0070006">
    <property type="term" value="F:metalloaminopeptidase activity"/>
    <property type="evidence" value="ECO:0007669"/>
    <property type="project" value="InterPro"/>
</dbReference>
<keyword evidence="4" id="KW-0378">Hydrolase</keyword>
<dbReference type="InterPro" id="IPR052433">
    <property type="entry name" value="X-Pro_dipept-like"/>
</dbReference>
<evidence type="ECO:0000313" key="8">
    <source>
        <dbReference type="Proteomes" id="UP000245609"/>
    </source>
</evidence>
<proteinExistence type="inferred from homology"/>
<evidence type="ECO:0000256" key="4">
    <source>
        <dbReference type="ARBA" id="ARBA00022801"/>
    </source>
</evidence>
<sequence length="517" mass="58953">MQKSIQMLNKRTLGGLRPQLRCLRTVAPQQKILGYLDFLSTQKSNDPITNQWYGQPTWETHPKLIEKTEVAPGVQASEFEKRRERLMAKLPDNSVAVLFSAPMRYYSPNVFYPFRQDANFYYMTGWNEPNSVLVLEKSKLAKRGYVMTMYCMPKDYEKEKWDGPRNGIECAVEMFGADQAFSISEFSIRAKKLLNSINKKGSLSLFVDFVGDLREDKAENPEAIFYKQCKQSLYESAVKVETLNRLVQELRLIKSEAEIKLMQEASDISASGFAGLFSQCKPGMNEDLLQSVFEHYSKIGAKNKSPLTRLAYVPVFAGGDRALVLHYVQNSIEVKDDEMLLVDAGMEYAEYASDITRTFPVNGKFTSAQADLYDAVLEVQVASIKRLSSTSRESLNDIHRFSERLFTEQLKRLGFENHSSSFLRDRLYPHHISHYLGINVHDTNVISRSLELETGMVVTVEPGLYVPYSNDFPKHFQGIGIRIEDDVVIGKDQSSNIVLTRNVPKTRDEIEKAMNLI</sequence>
<dbReference type="Gene3D" id="3.40.350.10">
    <property type="entry name" value="Creatinase/prolidase N-terminal domain"/>
    <property type="match status" value="1"/>
</dbReference>
<dbReference type="Gene3D" id="3.90.230.10">
    <property type="entry name" value="Creatinase/methionine aminopeptidase superfamily"/>
    <property type="match status" value="1"/>
</dbReference>
<evidence type="ECO:0000256" key="5">
    <source>
        <dbReference type="ARBA" id="ARBA00023211"/>
    </source>
</evidence>
<gene>
    <name evidence="7" type="ORF">BB560_005352</name>
</gene>
<comment type="caution">
    <text evidence="7">The sequence shown here is derived from an EMBL/GenBank/DDBJ whole genome shotgun (WGS) entry which is preliminary data.</text>
</comment>
<dbReference type="GO" id="GO:0005739">
    <property type="term" value="C:mitochondrion"/>
    <property type="evidence" value="ECO:0007669"/>
    <property type="project" value="TreeGrafter"/>
</dbReference>
<feature type="domain" description="Aminopeptidase P N-terminal" evidence="6">
    <location>
        <begin position="74"/>
        <end position="212"/>
    </location>
</feature>
<dbReference type="GO" id="GO:0006508">
    <property type="term" value="P:proteolysis"/>
    <property type="evidence" value="ECO:0007669"/>
    <property type="project" value="TreeGrafter"/>
</dbReference>
<dbReference type="STRING" id="133381.A0A2T9Z6Q7"/>
<dbReference type="OrthoDB" id="4215474at2759"/>
<dbReference type="AlphaFoldDB" id="A0A2T9Z6Q7"/>
<dbReference type="EMBL" id="MBFS01002141">
    <property type="protein sequence ID" value="PVV00273.1"/>
    <property type="molecule type" value="Genomic_DNA"/>
</dbReference>
<keyword evidence="3" id="KW-0479">Metal-binding</keyword>
<protein>
    <recommendedName>
        <fullName evidence="6">Aminopeptidase P N-terminal domain-containing protein</fullName>
    </recommendedName>
</protein>
<evidence type="ECO:0000256" key="2">
    <source>
        <dbReference type="ARBA" id="ARBA00008766"/>
    </source>
</evidence>
<dbReference type="InterPro" id="IPR029149">
    <property type="entry name" value="Creatin/AminoP/Spt16_N"/>
</dbReference>
<evidence type="ECO:0000256" key="3">
    <source>
        <dbReference type="ARBA" id="ARBA00022723"/>
    </source>
</evidence>
<comment type="similarity">
    <text evidence="2">Belongs to the peptidase M24B family.</text>
</comment>
<dbReference type="GO" id="GO:0030145">
    <property type="term" value="F:manganese ion binding"/>
    <property type="evidence" value="ECO:0007669"/>
    <property type="project" value="InterPro"/>
</dbReference>
<dbReference type="PANTHER" id="PTHR43226">
    <property type="entry name" value="XAA-PRO AMINOPEPTIDASE 3"/>
    <property type="match status" value="1"/>
</dbReference>
<dbReference type="Pfam" id="PF05195">
    <property type="entry name" value="AMP_N"/>
    <property type="match status" value="1"/>
</dbReference>
<dbReference type="SUPFAM" id="SSF53092">
    <property type="entry name" value="Creatinase/prolidase N-terminal domain"/>
    <property type="match status" value="1"/>
</dbReference>
<dbReference type="Pfam" id="PF00557">
    <property type="entry name" value="Peptidase_M24"/>
    <property type="match status" value="1"/>
</dbReference>
<comment type="cofactor">
    <cofactor evidence="1">
        <name>Mn(2+)</name>
        <dbReference type="ChEBI" id="CHEBI:29035"/>
    </cofactor>
</comment>
<keyword evidence="5" id="KW-0464">Manganese</keyword>
<evidence type="ECO:0000256" key="1">
    <source>
        <dbReference type="ARBA" id="ARBA00001936"/>
    </source>
</evidence>
<keyword evidence="8" id="KW-1185">Reference proteome</keyword>
<dbReference type="PANTHER" id="PTHR43226:SF4">
    <property type="entry name" value="XAA-PRO AMINOPEPTIDASE 3"/>
    <property type="match status" value="1"/>
</dbReference>
<dbReference type="CDD" id="cd01087">
    <property type="entry name" value="Prolidase"/>
    <property type="match status" value="1"/>
</dbReference>
<dbReference type="InterPro" id="IPR007865">
    <property type="entry name" value="Aminopep_P_N"/>
</dbReference>
<dbReference type="InterPro" id="IPR000994">
    <property type="entry name" value="Pept_M24"/>
</dbReference>
<evidence type="ECO:0000259" key="6">
    <source>
        <dbReference type="SMART" id="SM01011"/>
    </source>
</evidence>
<organism evidence="7 8">
    <name type="scientific">Smittium megazygosporum</name>
    <dbReference type="NCBI Taxonomy" id="133381"/>
    <lineage>
        <taxon>Eukaryota</taxon>
        <taxon>Fungi</taxon>
        <taxon>Fungi incertae sedis</taxon>
        <taxon>Zoopagomycota</taxon>
        <taxon>Kickxellomycotina</taxon>
        <taxon>Harpellomycetes</taxon>
        <taxon>Harpellales</taxon>
        <taxon>Legeriomycetaceae</taxon>
        <taxon>Smittium</taxon>
    </lineage>
</organism>
<dbReference type="InterPro" id="IPR036005">
    <property type="entry name" value="Creatinase/aminopeptidase-like"/>
</dbReference>
<evidence type="ECO:0000313" key="7">
    <source>
        <dbReference type="EMBL" id="PVV00273.1"/>
    </source>
</evidence>
<dbReference type="SMART" id="SM01011">
    <property type="entry name" value="AMP_N"/>
    <property type="match status" value="1"/>
</dbReference>
<dbReference type="Proteomes" id="UP000245609">
    <property type="component" value="Unassembled WGS sequence"/>
</dbReference>
<reference evidence="7 8" key="1">
    <citation type="journal article" date="2018" name="MBio">
        <title>Comparative Genomics Reveals the Core Gene Toolbox for the Fungus-Insect Symbiosis.</title>
        <authorList>
            <person name="Wang Y."/>
            <person name="Stata M."/>
            <person name="Wang W."/>
            <person name="Stajich J.E."/>
            <person name="White M.M."/>
            <person name="Moncalvo J.M."/>
        </authorList>
    </citation>
    <scope>NUCLEOTIDE SEQUENCE [LARGE SCALE GENOMIC DNA]</scope>
    <source>
        <strain evidence="7 8">SC-DP-2</strain>
    </source>
</reference>
<accession>A0A2T9Z6Q7</accession>
<dbReference type="SUPFAM" id="SSF55920">
    <property type="entry name" value="Creatinase/aminopeptidase"/>
    <property type="match status" value="1"/>
</dbReference>
<name>A0A2T9Z6Q7_9FUNG</name>